<sequence length="695" mass="75593">MNLRTTLYVTWISCLLVLLSVTSAHASRTEIVEQPHLEAQMLSEYQEVTPGQTFAVAAKLMPETGWHTYWINPGDSGLATVIEWTLPEGVEVSDIEWPVASKYNIGPLSNYGFEGTTYLISNITIPADFAEDFLSIQARVDWLVCEDWCIPGTAEFDFEIPVGSATLAVNNVDSFAAGRANLPEIADWRGQYDIQSRQVTLIVDHPEAAAMGQSDQFYAYVGAGELVEHFESGDVQVVDDLLIVRRTLNTYFNQAPDSFPLLLVDGQRAVQLTVTASDETAASSASGSGSAPQSLLLMAGFAFLGGLILNLMPCVFPVLSLKALHLANSGHRQRGDALWYTLGVILTFVAFAALLLALRGAGQALGWGFQLQNPWLIATLALLFVAIGLNLSGVFQFGTRLMQLGHSETAAKGGAKGSFSTGVLAVIIASPCTAPFMGAALGFAITQSTGVALLIFASLGLGMASPFIALAFIPGASRWLPKPGAWMETFKQWMAIPMYLTTVWLIWVFGRQAGIDSAAILLIGLVLFSTALWWHGKGQLQATRSLGHRILVLVMLALGMGSLPAAMQFQQGAVMASEYGQSWQAWSPEKLETLKGEQPVFVNMTADWCITCLANERVALETSSTRALFAEHDITYLKGDWTLRDERITAYLEQYQRNGVPLYVLYWPGQEPQILPQILTNGIVSEAIQRASETM</sequence>
<dbReference type="InterPro" id="IPR003834">
    <property type="entry name" value="Cyt_c_assmbl_TM_dom"/>
</dbReference>
<dbReference type="CDD" id="cd02953">
    <property type="entry name" value="DsbDgamma"/>
    <property type="match status" value="1"/>
</dbReference>
<dbReference type="GO" id="GO:0045454">
    <property type="term" value="P:cell redox homeostasis"/>
    <property type="evidence" value="ECO:0007669"/>
    <property type="project" value="TreeGrafter"/>
</dbReference>
<evidence type="ECO:0000256" key="1">
    <source>
        <dbReference type="ARBA" id="ARBA00004141"/>
    </source>
</evidence>
<keyword evidence="7" id="KW-0732">Signal</keyword>
<keyword evidence="11" id="KW-1185">Reference proteome</keyword>
<feature type="chain" id="PRO_5019259078" evidence="7">
    <location>
        <begin position="27"/>
        <end position="695"/>
    </location>
</feature>
<evidence type="ECO:0000256" key="7">
    <source>
        <dbReference type="SAM" id="SignalP"/>
    </source>
</evidence>
<feature type="transmembrane region" description="Helical" evidence="6">
    <location>
        <begin position="419"/>
        <end position="445"/>
    </location>
</feature>
<keyword evidence="3" id="KW-0201">Cytochrome c-type biogenesis</keyword>
<dbReference type="Proteomes" id="UP000288405">
    <property type="component" value="Unassembled WGS sequence"/>
</dbReference>
<dbReference type="InterPro" id="IPR035671">
    <property type="entry name" value="DsbD_gamma"/>
</dbReference>
<feature type="signal peptide" evidence="7">
    <location>
        <begin position="1"/>
        <end position="26"/>
    </location>
</feature>
<feature type="transmembrane region" description="Helical" evidence="6">
    <location>
        <begin position="337"/>
        <end position="356"/>
    </location>
</feature>
<feature type="transmembrane region" description="Helical" evidence="6">
    <location>
        <begin position="451"/>
        <end position="473"/>
    </location>
</feature>
<feature type="domain" description="Thiol:disulfide interchange protein DsbD N-terminal" evidence="9">
    <location>
        <begin position="40"/>
        <end position="156"/>
    </location>
</feature>
<dbReference type="EMBL" id="PIPM01000007">
    <property type="protein sequence ID" value="RUO32685.1"/>
    <property type="molecule type" value="Genomic_DNA"/>
</dbReference>
<dbReference type="GO" id="GO:0015035">
    <property type="term" value="F:protein-disulfide reductase activity"/>
    <property type="evidence" value="ECO:0007669"/>
    <property type="project" value="TreeGrafter"/>
</dbReference>
<feature type="transmembrane region" description="Helical" evidence="6">
    <location>
        <begin position="376"/>
        <end position="398"/>
    </location>
</feature>
<proteinExistence type="predicted"/>
<dbReference type="Pfam" id="PF11412">
    <property type="entry name" value="DsbD_N"/>
    <property type="match status" value="1"/>
</dbReference>
<evidence type="ECO:0000256" key="2">
    <source>
        <dbReference type="ARBA" id="ARBA00022692"/>
    </source>
</evidence>
<evidence type="ECO:0000256" key="6">
    <source>
        <dbReference type="SAM" id="Phobius"/>
    </source>
</evidence>
<dbReference type="PANTHER" id="PTHR32234:SF3">
    <property type="entry name" value="SUPPRESSION OF COPPER SENSITIVITY PROTEIN"/>
    <property type="match status" value="1"/>
</dbReference>
<reference evidence="10 11" key="1">
    <citation type="journal article" date="2011" name="Front. Microbiol.">
        <title>Genomic signatures of strain selection and enhancement in Bacillus atrophaeus var. globigii, a historical biowarfare simulant.</title>
        <authorList>
            <person name="Gibbons H.S."/>
            <person name="Broomall S.M."/>
            <person name="McNew L.A."/>
            <person name="Daligault H."/>
            <person name="Chapman C."/>
            <person name="Bruce D."/>
            <person name="Karavis M."/>
            <person name="Krepps M."/>
            <person name="McGregor P.A."/>
            <person name="Hong C."/>
            <person name="Park K.H."/>
            <person name="Akmal A."/>
            <person name="Feldman A."/>
            <person name="Lin J.S."/>
            <person name="Chang W.E."/>
            <person name="Higgs B.W."/>
            <person name="Demirev P."/>
            <person name="Lindquist J."/>
            <person name="Liem A."/>
            <person name="Fochler E."/>
            <person name="Read T.D."/>
            <person name="Tapia R."/>
            <person name="Johnson S."/>
            <person name="Bishop-Lilly K.A."/>
            <person name="Detter C."/>
            <person name="Han C."/>
            <person name="Sozhamannan S."/>
            <person name="Rosenzweig C.N."/>
            <person name="Skowronski E.W."/>
        </authorList>
    </citation>
    <scope>NUCLEOTIDE SEQUENCE [LARGE SCALE GENOMIC DNA]</scope>
    <source>
        <strain evidence="10 11">GYP-17</strain>
    </source>
</reference>
<feature type="transmembrane region" description="Helical" evidence="6">
    <location>
        <begin position="493"/>
        <end position="509"/>
    </location>
</feature>
<dbReference type="Gene3D" id="3.40.30.10">
    <property type="entry name" value="Glutaredoxin"/>
    <property type="match status" value="1"/>
</dbReference>
<evidence type="ECO:0000313" key="10">
    <source>
        <dbReference type="EMBL" id="RUO32685.1"/>
    </source>
</evidence>
<dbReference type="Pfam" id="PF02683">
    <property type="entry name" value="DsbD_TM"/>
    <property type="match status" value="1"/>
</dbReference>
<comment type="subcellular location">
    <subcellularLocation>
        <location evidence="1">Membrane</location>
        <topology evidence="1">Multi-pass membrane protein</topology>
    </subcellularLocation>
</comment>
<evidence type="ECO:0000256" key="4">
    <source>
        <dbReference type="ARBA" id="ARBA00022989"/>
    </source>
</evidence>
<evidence type="ECO:0000259" key="8">
    <source>
        <dbReference type="Pfam" id="PF02683"/>
    </source>
</evidence>
<evidence type="ECO:0000313" key="11">
    <source>
        <dbReference type="Proteomes" id="UP000288405"/>
    </source>
</evidence>
<dbReference type="AlphaFoldDB" id="A0A432WG14"/>
<feature type="transmembrane region" description="Helical" evidence="6">
    <location>
        <begin position="295"/>
        <end position="316"/>
    </location>
</feature>
<keyword evidence="5 6" id="KW-0472">Membrane</keyword>
<dbReference type="GO" id="GO:0016020">
    <property type="term" value="C:membrane"/>
    <property type="evidence" value="ECO:0007669"/>
    <property type="project" value="UniProtKB-SubCell"/>
</dbReference>
<dbReference type="OrthoDB" id="9811036at2"/>
<comment type="caution">
    <text evidence="10">The sequence shown here is derived from an EMBL/GenBank/DDBJ whole genome shotgun (WGS) entry which is preliminary data.</text>
</comment>
<gene>
    <name evidence="10" type="ORF">CWE11_07875</name>
</gene>
<evidence type="ECO:0000256" key="5">
    <source>
        <dbReference type="ARBA" id="ARBA00023136"/>
    </source>
</evidence>
<evidence type="ECO:0000259" key="9">
    <source>
        <dbReference type="Pfam" id="PF11412"/>
    </source>
</evidence>
<feature type="domain" description="Cytochrome C biogenesis protein transmembrane" evidence="8">
    <location>
        <begin position="298"/>
        <end position="506"/>
    </location>
</feature>
<accession>A0A432WG14</accession>
<dbReference type="InterPro" id="IPR036249">
    <property type="entry name" value="Thioredoxin-like_sf"/>
</dbReference>
<dbReference type="GO" id="GO:0017004">
    <property type="term" value="P:cytochrome complex assembly"/>
    <property type="evidence" value="ECO:0007669"/>
    <property type="project" value="UniProtKB-KW"/>
</dbReference>
<dbReference type="PANTHER" id="PTHR32234">
    <property type="entry name" value="THIOL:DISULFIDE INTERCHANGE PROTEIN DSBD"/>
    <property type="match status" value="1"/>
</dbReference>
<keyword evidence="2 6" id="KW-0812">Transmembrane</keyword>
<evidence type="ECO:0000256" key="3">
    <source>
        <dbReference type="ARBA" id="ARBA00022748"/>
    </source>
</evidence>
<protein>
    <submittedName>
        <fullName evidence="10">Thiol:disulfide interchange protein</fullName>
    </submittedName>
</protein>
<name>A0A432WG14_9GAMM</name>
<organism evidence="10 11">
    <name type="scientific">Aliidiomarina sanyensis</name>
    <dbReference type="NCBI Taxonomy" id="1249555"/>
    <lineage>
        <taxon>Bacteria</taxon>
        <taxon>Pseudomonadati</taxon>
        <taxon>Pseudomonadota</taxon>
        <taxon>Gammaproteobacteria</taxon>
        <taxon>Alteromonadales</taxon>
        <taxon>Idiomarinaceae</taxon>
        <taxon>Aliidiomarina</taxon>
    </lineage>
</organism>
<dbReference type="Pfam" id="PF13899">
    <property type="entry name" value="Thioredoxin_7"/>
    <property type="match status" value="1"/>
</dbReference>
<feature type="transmembrane region" description="Helical" evidence="6">
    <location>
        <begin position="546"/>
        <end position="567"/>
    </location>
</feature>
<dbReference type="SUPFAM" id="SSF52833">
    <property type="entry name" value="Thioredoxin-like"/>
    <property type="match status" value="1"/>
</dbReference>
<feature type="transmembrane region" description="Helical" evidence="6">
    <location>
        <begin position="515"/>
        <end position="534"/>
    </location>
</feature>
<dbReference type="InterPro" id="IPR028250">
    <property type="entry name" value="DsbDN"/>
</dbReference>
<keyword evidence="4 6" id="KW-1133">Transmembrane helix</keyword>